<dbReference type="Gene3D" id="3.40.50.1820">
    <property type="entry name" value="alpha/beta hydrolase"/>
    <property type="match status" value="1"/>
</dbReference>
<dbReference type="Pfam" id="PF12146">
    <property type="entry name" value="Hydrolase_4"/>
    <property type="match status" value="1"/>
</dbReference>
<dbReference type="Proteomes" id="UP000176800">
    <property type="component" value="Unassembled WGS sequence"/>
</dbReference>
<reference evidence="2 3" key="1">
    <citation type="journal article" date="2016" name="Nat. Commun.">
        <title>Thousands of microbial genomes shed light on interconnected biogeochemical processes in an aquifer system.</title>
        <authorList>
            <person name="Anantharaman K."/>
            <person name="Brown C.T."/>
            <person name="Hug L.A."/>
            <person name="Sharon I."/>
            <person name="Castelle C.J."/>
            <person name="Probst A.J."/>
            <person name="Thomas B.C."/>
            <person name="Singh A."/>
            <person name="Wilkins M.J."/>
            <person name="Karaoz U."/>
            <person name="Brodie E.L."/>
            <person name="Williams K.H."/>
            <person name="Hubbard S.S."/>
            <person name="Banfield J.F."/>
        </authorList>
    </citation>
    <scope>NUCLEOTIDE SEQUENCE [LARGE SCALE GENOMIC DNA]</scope>
</reference>
<gene>
    <name evidence="2" type="ORF">A3B14_01675</name>
</gene>
<proteinExistence type="predicted"/>
<feature type="domain" description="Serine aminopeptidase S33" evidence="1">
    <location>
        <begin position="30"/>
        <end position="137"/>
    </location>
</feature>
<evidence type="ECO:0000313" key="3">
    <source>
        <dbReference type="Proteomes" id="UP000176800"/>
    </source>
</evidence>
<dbReference type="InterPro" id="IPR022742">
    <property type="entry name" value="Hydrolase_4"/>
</dbReference>
<dbReference type="EMBL" id="MHWE01000004">
    <property type="protein sequence ID" value="OHB04701.1"/>
    <property type="molecule type" value="Genomic_DNA"/>
</dbReference>
<accession>A0A1G2U5D4</accession>
<evidence type="ECO:0000259" key="1">
    <source>
        <dbReference type="Pfam" id="PF12146"/>
    </source>
</evidence>
<evidence type="ECO:0000313" key="2">
    <source>
        <dbReference type="EMBL" id="OHB04701.1"/>
    </source>
</evidence>
<dbReference type="PANTHER" id="PTHR42886">
    <property type="entry name" value="RE40534P-RELATED"/>
    <property type="match status" value="1"/>
</dbReference>
<comment type="caution">
    <text evidence="2">The sequence shown here is derived from an EMBL/GenBank/DDBJ whole genome shotgun (WGS) entry which is preliminary data.</text>
</comment>
<sequence>MTEIKKISFKNSNGLNLVGILHNPENKTGSAVIIAHGFTSNKDYPRHVKTAEALASKGIAVFRMDFGGSGESDGREITIAGELDELKSAIKYMKNLGYKNIGLLGESLGGLVSLKAYSGDIQAIVLWAPVTRTRQTLQLTDLEKKSLEDRGYFTIAKDGKDFKIPQEYINERLNVDKEIVLREVKIPVLIIHGTGDKTIPISDSEDAIGFLPRGSSLDVIKGWGHGEVEMEKQMDVIIPKTTDWFKGHLL</sequence>
<protein>
    <recommendedName>
        <fullName evidence="1">Serine aminopeptidase S33 domain-containing protein</fullName>
    </recommendedName>
</protein>
<dbReference type="AlphaFoldDB" id="A0A1G2U5D4"/>
<dbReference type="SUPFAM" id="SSF53474">
    <property type="entry name" value="alpha/beta-Hydrolases"/>
    <property type="match status" value="1"/>
</dbReference>
<dbReference type="PANTHER" id="PTHR42886:SF53">
    <property type="entry name" value="ALPHA_BETA-HYDROLASES SUPERFAMILY PROTEIN"/>
    <property type="match status" value="1"/>
</dbReference>
<name>A0A1G2U5D4_9BACT</name>
<dbReference type="InterPro" id="IPR029058">
    <property type="entry name" value="AB_hydrolase_fold"/>
</dbReference>
<organism evidence="2 3">
    <name type="scientific">Candidatus Zambryskibacteria bacterium RIFCSPLOWO2_01_FULL_45_21</name>
    <dbReference type="NCBI Taxonomy" id="1802761"/>
    <lineage>
        <taxon>Bacteria</taxon>
        <taxon>Candidatus Zambryskiibacteriota</taxon>
    </lineage>
</organism>